<dbReference type="RefSeq" id="XP_044559708.1">
    <property type="nucleotide sequence ID" value="XM_044709306.1"/>
</dbReference>
<keyword evidence="2" id="KW-0813">Transport</keyword>
<dbReference type="PANTHER" id="PTHR11384">
    <property type="entry name" value="ATP-BINDING CASSETTE, SUB-FAMILY D MEMBER"/>
    <property type="match status" value="1"/>
</dbReference>
<dbReference type="Gene3D" id="1.20.1560.10">
    <property type="entry name" value="ABC transporter type 1, transmembrane domain"/>
    <property type="match status" value="1"/>
</dbReference>
<dbReference type="Gene3D" id="3.40.50.300">
    <property type="entry name" value="P-loop containing nucleotide triphosphate hydrolases"/>
    <property type="match status" value="1"/>
</dbReference>
<feature type="transmembrane region" description="Helical" evidence="8">
    <location>
        <begin position="401"/>
        <end position="422"/>
    </location>
</feature>
<dbReference type="GO" id="GO:0042760">
    <property type="term" value="P:very long-chain fatty acid catabolic process"/>
    <property type="evidence" value="ECO:0007669"/>
    <property type="project" value="TreeGrafter"/>
</dbReference>
<dbReference type="GO" id="GO:0007031">
    <property type="term" value="P:peroxisome organization"/>
    <property type="evidence" value="ECO:0007669"/>
    <property type="project" value="TreeGrafter"/>
</dbReference>
<evidence type="ECO:0000256" key="3">
    <source>
        <dbReference type="ARBA" id="ARBA00022692"/>
    </source>
</evidence>
<protein>
    <recommendedName>
        <fullName evidence="13">ABC transporter domain-containing protein</fullName>
    </recommendedName>
</protein>
<dbReference type="SMART" id="SM00382">
    <property type="entry name" value="AAA"/>
    <property type="match status" value="1"/>
</dbReference>
<keyword evidence="3 8" id="KW-0812">Transmembrane</keyword>
<comment type="caution">
    <text evidence="11">The sequence shown here is derived from an EMBL/GenBank/DDBJ whole genome shotgun (WGS) entry which is preliminary data.</text>
</comment>
<dbReference type="Proteomes" id="UP000444721">
    <property type="component" value="Unassembled WGS sequence"/>
</dbReference>
<dbReference type="PROSITE" id="PS00211">
    <property type="entry name" value="ABC_TRANSPORTER_1"/>
    <property type="match status" value="1"/>
</dbReference>
<keyword evidence="7 8" id="KW-0472">Membrane</keyword>
<feature type="domain" description="ABC transmembrane type-1" evidence="10">
    <location>
        <begin position="298"/>
        <end position="528"/>
    </location>
</feature>
<dbReference type="GO" id="GO:0016887">
    <property type="term" value="F:ATP hydrolysis activity"/>
    <property type="evidence" value="ECO:0007669"/>
    <property type="project" value="InterPro"/>
</dbReference>
<dbReference type="GO" id="GO:0006635">
    <property type="term" value="P:fatty acid beta-oxidation"/>
    <property type="evidence" value="ECO:0007669"/>
    <property type="project" value="TreeGrafter"/>
</dbReference>
<organism evidence="11 12">
    <name type="scientific">Naegleria fowleri</name>
    <name type="common">Brain eating amoeba</name>
    <dbReference type="NCBI Taxonomy" id="5763"/>
    <lineage>
        <taxon>Eukaryota</taxon>
        <taxon>Discoba</taxon>
        <taxon>Heterolobosea</taxon>
        <taxon>Tetramitia</taxon>
        <taxon>Eutetramitia</taxon>
        <taxon>Vahlkampfiidae</taxon>
        <taxon>Naegleria</taxon>
    </lineage>
</organism>
<evidence type="ECO:0000256" key="8">
    <source>
        <dbReference type="SAM" id="Phobius"/>
    </source>
</evidence>
<dbReference type="GO" id="GO:0140359">
    <property type="term" value="F:ABC-type transporter activity"/>
    <property type="evidence" value="ECO:0007669"/>
    <property type="project" value="InterPro"/>
</dbReference>
<feature type="transmembrane region" description="Helical" evidence="8">
    <location>
        <begin position="513"/>
        <end position="537"/>
    </location>
</feature>
<keyword evidence="5" id="KW-0067">ATP-binding</keyword>
<evidence type="ECO:0000256" key="1">
    <source>
        <dbReference type="ARBA" id="ARBA00008575"/>
    </source>
</evidence>
<dbReference type="GeneID" id="68112966"/>
<dbReference type="InterPro" id="IPR017871">
    <property type="entry name" value="ABC_transporter-like_CS"/>
</dbReference>
<dbReference type="InterPro" id="IPR003593">
    <property type="entry name" value="AAA+_ATPase"/>
</dbReference>
<evidence type="ECO:0000256" key="7">
    <source>
        <dbReference type="ARBA" id="ARBA00023136"/>
    </source>
</evidence>
<dbReference type="AlphaFoldDB" id="A0A6A5BN47"/>
<dbReference type="InterPro" id="IPR036640">
    <property type="entry name" value="ABC1_TM_sf"/>
</dbReference>
<dbReference type="InterPro" id="IPR003439">
    <property type="entry name" value="ABC_transporter-like_ATP-bd"/>
</dbReference>
<dbReference type="InterPro" id="IPR050835">
    <property type="entry name" value="ABC_transporter_sub-D"/>
</dbReference>
<evidence type="ECO:0000256" key="5">
    <source>
        <dbReference type="ARBA" id="ARBA00022840"/>
    </source>
</evidence>
<dbReference type="PANTHER" id="PTHR11384:SF59">
    <property type="entry name" value="LYSOSOMAL COBALAMIN TRANSPORTER ABCD4"/>
    <property type="match status" value="1"/>
</dbReference>
<dbReference type="EMBL" id="VFQX01000048">
    <property type="protein sequence ID" value="KAF0974995.1"/>
    <property type="molecule type" value="Genomic_DNA"/>
</dbReference>
<evidence type="ECO:0008006" key="13">
    <source>
        <dbReference type="Google" id="ProtNLM"/>
    </source>
</evidence>
<dbReference type="Pfam" id="PF00005">
    <property type="entry name" value="ABC_tran"/>
    <property type="match status" value="1"/>
</dbReference>
<dbReference type="OrthoDB" id="422637at2759"/>
<dbReference type="GO" id="GO:0005324">
    <property type="term" value="F:long-chain fatty acid transmembrane transporter activity"/>
    <property type="evidence" value="ECO:0007669"/>
    <property type="project" value="TreeGrafter"/>
</dbReference>
<dbReference type="SUPFAM" id="SSF90123">
    <property type="entry name" value="ABC transporter transmembrane region"/>
    <property type="match status" value="1"/>
</dbReference>
<gene>
    <name evidence="11" type="ORF">FDP41_005748</name>
</gene>
<dbReference type="GO" id="GO:0005524">
    <property type="term" value="F:ATP binding"/>
    <property type="evidence" value="ECO:0007669"/>
    <property type="project" value="UniProtKB-KW"/>
</dbReference>
<reference evidence="11 12" key="1">
    <citation type="journal article" date="2019" name="Sci. Rep.">
        <title>Nanopore sequencing improves the draft genome of the human pathogenic amoeba Naegleria fowleri.</title>
        <authorList>
            <person name="Liechti N."/>
            <person name="Schurch N."/>
            <person name="Bruggmann R."/>
            <person name="Wittwer M."/>
        </authorList>
    </citation>
    <scope>NUCLEOTIDE SEQUENCE [LARGE SCALE GENOMIC DNA]</scope>
    <source>
        <strain evidence="11 12">ATCC 30894</strain>
    </source>
</reference>
<evidence type="ECO:0000259" key="9">
    <source>
        <dbReference type="PROSITE" id="PS50893"/>
    </source>
</evidence>
<evidence type="ECO:0000256" key="6">
    <source>
        <dbReference type="ARBA" id="ARBA00022989"/>
    </source>
</evidence>
<evidence type="ECO:0000313" key="11">
    <source>
        <dbReference type="EMBL" id="KAF0974995.1"/>
    </source>
</evidence>
<dbReference type="InterPro" id="IPR027417">
    <property type="entry name" value="P-loop_NTPase"/>
</dbReference>
<evidence type="ECO:0000313" key="12">
    <source>
        <dbReference type="Proteomes" id="UP000444721"/>
    </source>
</evidence>
<evidence type="ECO:0000256" key="2">
    <source>
        <dbReference type="ARBA" id="ARBA00022448"/>
    </source>
</evidence>
<feature type="domain" description="ABC transporter" evidence="9">
    <location>
        <begin position="631"/>
        <end position="857"/>
    </location>
</feature>
<dbReference type="VEuPathDB" id="AmoebaDB:NfTy_045480"/>
<dbReference type="Pfam" id="PF06472">
    <property type="entry name" value="ABC_membrane_2"/>
    <property type="match status" value="1"/>
</dbReference>
<keyword evidence="6 8" id="KW-1133">Transmembrane helix</keyword>
<name>A0A6A5BN47_NAEFO</name>
<feature type="transmembrane region" description="Helical" evidence="8">
    <location>
        <begin position="428"/>
        <end position="451"/>
    </location>
</feature>
<dbReference type="VEuPathDB" id="AmoebaDB:NF0101700"/>
<dbReference type="OMA" id="LGTFREC"/>
<sequence length="858" mass="98983">MSERQSSSLSWEKDYDSKSTTNVQEHVSLLSTHDDGVVVVVGGRVNAKNHHHHVNNYHSFSDQAHATHLSPTQRMVQMEKGFSDMSTSDEHKIQEEEVLLRPLNEALSEELFIQHDDDYEEEEAMNRPGYIVGDDHHPFHEFSEFNDFSAVRSSTTGEQQIPYPSPSSSPMEITPFGNNALHFKKSKKRQTSKNEQKAKLDFQFLKRFFVIIGYCLRVIERNSDYHVLDENGKRIVHQRWWCFKRKTSPLNSEMEKGKFVTFWNNFSIFNWMLVMLFLLVCVGEILLGNEIGKIPGAFYKVIIDASSTKFSDSGPFVKVMLISLLWICGMTIVKTFRQFVLDCVRLFWRRNLTFHLQRRYFEFRNYYNMIVLDKRVDNPDQRITKDAENFVDMTCKFVESLFTGPITVFYYTVTVFLNIGWQGPLCCYAFFIIGSIINKLIISPIANLWFIQEKYEGNFRYAHTQIRSNAESIAFYSGDANERTILNQKLKGTINNRRKIVMWNIMLNGHMNLFGYTGSILAYMIIALSAFVIGNFIDNNESAGNIADKISVSSFQVMMLISGFTTFIQTGSDLSELAGFTARLGEMKEVMDEIEKNPDYHRSNDKDAGKNLLLNQSTFEECDSTGDISHIEFKNVSVFVPKTLEKYYTGTCLVENLCFRIEQHQHTIITGPSGSGKSSILRILANLWPHKRGQVIKPTSSSDLFYVPQNPYICTGTLRDQITYPLKTERGNTQDNPTLYDAICKTKLQYILERVERDWDVECDWNALLSPGEKQRLALSRLFYHKPKFIIMDESTSACDVNVEEFIYDTLIKQGSTLISVGHRPTLIQFHTHMLEIDGTGGWRFSEIKRKLSDKQHH</sequence>
<dbReference type="VEuPathDB" id="AmoebaDB:FDP41_005748"/>
<proteinExistence type="inferred from homology"/>
<evidence type="ECO:0000259" key="10">
    <source>
        <dbReference type="PROSITE" id="PS50929"/>
    </source>
</evidence>
<dbReference type="PROSITE" id="PS50893">
    <property type="entry name" value="ABC_TRANSPORTER_2"/>
    <property type="match status" value="1"/>
</dbReference>
<feature type="transmembrane region" description="Helical" evidence="8">
    <location>
        <begin position="316"/>
        <end position="336"/>
    </location>
</feature>
<dbReference type="GO" id="GO:0005778">
    <property type="term" value="C:peroxisomal membrane"/>
    <property type="evidence" value="ECO:0007669"/>
    <property type="project" value="TreeGrafter"/>
</dbReference>
<dbReference type="VEuPathDB" id="AmoebaDB:NF0032550"/>
<keyword evidence="12" id="KW-1185">Reference proteome</keyword>
<keyword evidence="4" id="KW-0547">Nucleotide-binding</keyword>
<accession>A0A6A5BN47</accession>
<dbReference type="PROSITE" id="PS50929">
    <property type="entry name" value="ABC_TM1F"/>
    <property type="match status" value="1"/>
</dbReference>
<dbReference type="SUPFAM" id="SSF52540">
    <property type="entry name" value="P-loop containing nucleoside triphosphate hydrolases"/>
    <property type="match status" value="1"/>
</dbReference>
<feature type="transmembrane region" description="Helical" evidence="8">
    <location>
        <begin position="268"/>
        <end position="287"/>
    </location>
</feature>
<evidence type="ECO:0000256" key="4">
    <source>
        <dbReference type="ARBA" id="ARBA00022741"/>
    </source>
</evidence>
<dbReference type="CDD" id="cd03223">
    <property type="entry name" value="ABCD_peroxisomal_ALDP"/>
    <property type="match status" value="1"/>
</dbReference>
<comment type="similarity">
    <text evidence="1">Belongs to the ABC transporter superfamily. ABCD family. Peroxisomal fatty acyl CoA transporter (TC 3.A.1.203) subfamily.</text>
</comment>
<dbReference type="GO" id="GO:0015910">
    <property type="term" value="P:long-chain fatty acid import into peroxisome"/>
    <property type="evidence" value="ECO:0007669"/>
    <property type="project" value="TreeGrafter"/>
</dbReference>
<dbReference type="InterPro" id="IPR011527">
    <property type="entry name" value="ABC1_TM_dom"/>
</dbReference>